<dbReference type="EMBL" id="AHTH01000045">
    <property type="protein sequence ID" value="EHR40114.1"/>
    <property type="molecule type" value="Genomic_DNA"/>
</dbReference>
<proteinExistence type="predicted"/>
<evidence type="ECO:0000313" key="2">
    <source>
        <dbReference type="Proteomes" id="UP000012046"/>
    </source>
</evidence>
<accession>H3ZGX4</accession>
<organism evidence="1 2">
    <name type="scientific">Alishewanella jeotgali KCTC 22429</name>
    <dbReference type="NCBI Taxonomy" id="1129374"/>
    <lineage>
        <taxon>Bacteria</taxon>
        <taxon>Pseudomonadati</taxon>
        <taxon>Pseudomonadota</taxon>
        <taxon>Gammaproteobacteria</taxon>
        <taxon>Alteromonadales</taxon>
        <taxon>Alteromonadaceae</taxon>
        <taxon>Alishewanella</taxon>
    </lineage>
</organism>
<dbReference type="PATRIC" id="fig|1129374.4.peg.2603"/>
<sequence>MPQGFIEQKSRQLVFYASRFLRGQLPQAELHLFIWDTLEEWAALPVRPAWPPSYQERVFWHLLHQLEYWPEQQLRADRQLKRRLQHCLGYLAGKGQRPADCVGLRPL</sequence>
<dbReference type="RefSeq" id="WP_008607181.1">
    <property type="nucleotide sequence ID" value="NZ_AHTH01000045.1"/>
</dbReference>
<gene>
    <name evidence="1" type="ORF">AJE_13120</name>
</gene>
<dbReference type="AlphaFoldDB" id="H3ZGX4"/>
<reference evidence="1 2" key="1">
    <citation type="journal article" date="2012" name="J. Bacteriol.">
        <title>Genome Sequence of Extracellular-Protease-Producing Alishewanella jeotgali Isolated from Traditional Korean Fermented Seafood.</title>
        <authorList>
            <person name="Jung J."/>
            <person name="Chun J."/>
            <person name="Park W."/>
        </authorList>
    </citation>
    <scope>NUCLEOTIDE SEQUENCE [LARGE SCALE GENOMIC DNA]</scope>
    <source>
        <strain evidence="1 2">KCTC 22429</strain>
    </source>
</reference>
<keyword evidence="2" id="KW-1185">Reference proteome</keyword>
<protein>
    <submittedName>
        <fullName evidence="1">Uncharacterized protein</fullName>
    </submittedName>
</protein>
<name>H3ZGX4_9ALTE</name>
<comment type="caution">
    <text evidence="1">The sequence shown here is derived from an EMBL/GenBank/DDBJ whole genome shotgun (WGS) entry which is preliminary data.</text>
</comment>
<dbReference type="STRING" id="1129374.AJE_13120"/>
<dbReference type="eggNOG" id="ENOG50335AU">
    <property type="taxonomic scope" value="Bacteria"/>
</dbReference>
<dbReference type="Proteomes" id="UP000012046">
    <property type="component" value="Unassembled WGS sequence"/>
</dbReference>
<evidence type="ECO:0000313" key="1">
    <source>
        <dbReference type="EMBL" id="EHR40114.1"/>
    </source>
</evidence>